<evidence type="ECO:0000313" key="5">
    <source>
        <dbReference type="EMBL" id="VDN12721.1"/>
    </source>
</evidence>
<evidence type="ECO:0000313" key="6">
    <source>
        <dbReference type="Proteomes" id="UP000281553"/>
    </source>
</evidence>
<dbReference type="EMBL" id="UYRU01054577">
    <property type="protein sequence ID" value="VDN12721.1"/>
    <property type="molecule type" value="Genomic_DNA"/>
</dbReference>
<name>A0A3P7M323_DIBLA</name>
<dbReference type="AlphaFoldDB" id="A0A3P7M323"/>
<keyword evidence="6" id="KW-1185">Reference proteome</keyword>
<dbReference type="Pfam" id="PF00248">
    <property type="entry name" value="Aldo_ket_red"/>
    <property type="match status" value="1"/>
</dbReference>
<dbReference type="SUPFAM" id="SSF51430">
    <property type="entry name" value="NAD(P)-linked oxidoreductase"/>
    <property type="match status" value="1"/>
</dbReference>
<evidence type="ECO:0000256" key="3">
    <source>
        <dbReference type="ARBA" id="ARBA00023002"/>
    </source>
</evidence>
<proteinExistence type="inferred from homology"/>
<dbReference type="Proteomes" id="UP000281553">
    <property type="component" value="Unassembled WGS sequence"/>
</dbReference>
<keyword evidence="3" id="KW-0560">Oxidoreductase</keyword>
<dbReference type="OrthoDB" id="416253at2759"/>
<feature type="domain" description="NADP-dependent oxidoreductase" evidence="4">
    <location>
        <begin position="20"/>
        <end position="81"/>
    </location>
</feature>
<dbReference type="PANTHER" id="PTHR43827:SF3">
    <property type="entry name" value="NADP-DEPENDENT OXIDOREDUCTASE DOMAIN-CONTAINING PROTEIN"/>
    <property type="match status" value="1"/>
</dbReference>
<dbReference type="GO" id="GO:0016616">
    <property type="term" value="F:oxidoreductase activity, acting on the CH-OH group of donors, NAD or NADP as acceptor"/>
    <property type="evidence" value="ECO:0007669"/>
    <property type="project" value="UniProtKB-ARBA"/>
</dbReference>
<reference evidence="5 6" key="1">
    <citation type="submission" date="2018-11" db="EMBL/GenBank/DDBJ databases">
        <authorList>
            <consortium name="Pathogen Informatics"/>
        </authorList>
    </citation>
    <scope>NUCLEOTIDE SEQUENCE [LARGE SCALE GENOMIC DNA]</scope>
</reference>
<evidence type="ECO:0000256" key="1">
    <source>
        <dbReference type="ARBA" id="ARBA00007905"/>
    </source>
</evidence>
<dbReference type="InterPro" id="IPR018170">
    <property type="entry name" value="Aldo/ket_reductase_CS"/>
</dbReference>
<keyword evidence="2" id="KW-0521">NADP</keyword>
<evidence type="ECO:0000259" key="4">
    <source>
        <dbReference type="Pfam" id="PF00248"/>
    </source>
</evidence>
<evidence type="ECO:0000256" key="2">
    <source>
        <dbReference type="ARBA" id="ARBA00022857"/>
    </source>
</evidence>
<dbReference type="Gene3D" id="3.20.20.100">
    <property type="entry name" value="NADP-dependent oxidoreductase domain"/>
    <property type="match status" value="1"/>
</dbReference>
<dbReference type="InterPro" id="IPR023210">
    <property type="entry name" value="NADP_OxRdtase_dom"/>
</dbReference>
<gene>
    <name evidence="5" type="ORF">DILT_LOCUS8552</name>
</gene>
<dbReference type="InterPro" id="IPR020471">
    <property type="entry name" value="AKR"/>
</dbReference>
<sequence length="82" mass="8793">MTTCPCIELQNGNKVPLVGLGTAATFDDVTQACVTCALDAGYRLIDTAAYYDNEIAVGKALKEKFLSSSLRREDVFVTTKVG</sequence>
<dbReference type="PROSITE" id="PS00798">
    <property type="entry name" value="ALDOKETO_REDUCTASE_1"/>
    <property type="match status" value="1"/>
</dbReference>
<dbReference type="PANTHER" id="PTHR43827">
    <property type="entry name" value="2,5-DIKETO-D-GLUCONIC ACID REDUCTASE"/>
    <property type="match status" value="1"/>
</dbReference>
<organism evidence="5 6">
    <name type="scientific">Dibothriocephalus latus</name>
    <name type="common">Fish tapeworm</name>
    <name type="synonym">Diphyllobothrium latum</name>
    <dbReference type="NCBI Taxonomy" id="60516"/>
    <lineage>
        <taxon>Eukaryota</taxon>
        <taxon>Metazoa</taxon>
        <taxon>Spiralia</taxon>
        <taxon>Lophotrochozoa</taxon>
        <taxon>Platyhelminthes</taxon>
        <taxon>Cestoda</taxon>
        <taxon>Eucestoda</taxon>
        <taxon>Diphyllobothriidea</taxon>
        <taxon>Diphyllobothriidae</taxon>
        <taxon>Dibothriocephalus</taxon>
    </lineage>
</organism>
<accession>A0A3P7M323</accession>
<dbReference type="InterPro" id="IPR036812">
    <property type="entry name" value="NAD(P)_OxRdtase_dom_sf"/>
</dbReference>
<comment type="similarity">
    <text evidence="1">Belongs to the aldo/keto reductase family.</text>
</comment>
<protein>
    <recommendedName>
        <fullName evidence="4">NADP-dependent oxidoreductase domain-containing protein</fullName>
    </recommendedName>
</protein>